<name>A0A5C5TV21_9GAMM</name>
<dbReference type="Proteomes" id="UP000319980">
    <property type="component" value="Unassembled WGS sequence"/>
</dbReference>
<comment type="caution">
    <text evidence="1">The sequence shown here is derived from an EMBL/GenBank/DDBJ whole genome shotgun (WGS) entry which is preliminary data.</text>
</comment>
<dbReference type="AlphaFoldDB" id="A0A5C5TV21"/>
<gene>
    <name evidence="1" type="ORF">FQY83_17480</name>
</gene>
<dbReference type="RefSeq" id="WP_146389507.1">
    <property type="nucleotide sequence ID" value="NZ_VOHK01000015.1"/>
</dbReference>
<organism evidence="1 2">
    <name type="scientific">Luteimonas marina</name>
    <dbReference type="NCBI Taxonomy" id="488485"/>
    <lineage>
        <taxon>Bacteria</taxon>
        <taxon>Pseudomonadati</taxon>
        <taxon>Pseudomonadota</taxon>
        <taxon>Gammaproteobacteria</taxon>
        <taxon>Lysobacterales</taxon>
        <taxon>Lysobacteraceae</taxon>
        <taxon>Luteimonas</taxon>
    </lineage>
</organism>
<keyword evidence="2" id="KW-1185">Reference proteome</keyword>
<evidence type="ECO:0000313" key="2">
    <source>
        <dbReference type="Proteomes" id="UP000319980"/>
    </source>
</evidence>
<reference evidence="1 2" key="1">
    <citation type="journal article" date="2008" name="Int. J. Syst. Evol. Microbiol.">
        <title>Luteimonas marina sp. nov., isolated from seawater.</title>
        <authorList>
            <person name="Baik K.S."/>
            <person name="Park S.C."/>
            <person name="Kim M.S."/>
            <person name="Kim E.M."/>
            <person name="Park C."/>
            <person name="Chun J."/>
            <person name="Seong C.N."/>
        </authorList>
    </citation>
    <scope>NUCLEOTIDE SEQUENCE [LARGE SCALE GENOMIC DNA]</scope>
    <source>
        <strain evidence="1 2">FR1330</strain>
    </source>
</reference>
<sequence>MTLLEVIDSAVKIGLGALIAGISALLLSHSQHRRDLDKAKVEREFEILKDVAEQTERFTQAALRYWSLASDAHRLKRHSKSLSDRKEMDLAESKRALFDIFHELTSSEAKLLLLGKRDAQIAVRTYGDMVSAFRRSAVSEAQLMTDAEIDTWRENILKTRERLLHELHACYKRLGP</sequence>
<proteinExistence type="predicted"/>
<evidence type="ECO:0000313" key="1">
    <source>
        <dbReference type="EMBL" id="TWT17085.1"/>
    </source>
</evidence>
<accession>A0A5C5TV21</accession>
<dbReference type="OrthoDB" id="6197127at2"/>
<dbReference type="EMBL" id="VOHK01000015">
    <property type="protein sequence ID" value="TWT17085.1"/>
    <property type="molecule type" value="Genomic_DNA"/>
</dbReference>
<protein>
    <submittedName>
        <fullName evidence="1">Uncharacterized protein</fullName>
    </submittedName>
</protein>